<name>A0A3M8CJR2_9BACL</name>
<evidence type="ECO:0000256" key="1">
    <source>
        <dbReference type="SAM" id="SignalP"/>
    </source>
</evidence>
<accession>A0A3M8CJR2</accession>
<dbReference type="EMBL" id="RHHR01000010">
    <property type="protein sequence ID" value="RNB75567.1"/>
    <property type="molecule type" value="Genomic_DNA"/>
</dbReference>
<dbReference type="AlphaFoldDB" id="A0A3M8CJR2"/>
<protein>
    <submittedName>
        <fullName evidence="2">Uncharacterized protein</fullName>
    </submittedName>
</protein>
<keyword evidence="1" id="KW-0732">Signal</keyword>
<reference evidence="2 3" key="1">
    <citation type="submission" date="2018-10" db="EMBL/GenBank/DDBJ databases">
        <title>Phylogenomics of Brevibacillus.</title>
        <authorList>
            <person name="Dunlap C."/>
        </authorList>
    </citation>
    <scope>NUCLEOTIDE SEQUENCE [LARGE SCALE GENOMIC DNA]</scope>
    <source>
        <strain evidence="2 3">JCM 12215</strain>
    </source>
</reference>
<proteinExistence type="predicted"/>
<dbReference type="RefSeq" id="WP_122908527.1">
    <property type="nucleotide sequence ID" value="NZ_CBCSBE010000001.1"/>
</dbReference>
<keyword evidence="3" id="KW-1185">Reference proteome</keyword>
<sequence>MKTGKTTNAWKRMRRITACLILFILCLNFPTWTPALTDENGGALPNSIASLEQIELGGILFAPEYSWEKFHAFMLSLKQQNSYP</sequence>
<evidence type="ECO:0000313" key="3">
    <source>
        <dbReference type="Proteomes" id="UP000282028"/>
    </source>
</evidence>
<gene>
    <name evidence="2" type="ORF">EDM52_08315</name>
</gene>
<comment type="caution">
    <text evidence="2">The sequence shown here is derived from an EMBL/GenBank/DDBJ whole genome shotgun (WGS) entry which is preliminary data.</text>
</comment>
<evidence type="ECO:0000313" key="2">
    <source>
        <dbReference type="EMBL" id="RNB75567.1"/>
    </source>
</evidence>
<organism evidence="2 3">
    <name type="scientific">Brevibacillus invocatus</name>
    <dbReference type="NCBI Taxonomy" id="173959"/>
    <lineage>
        <taxon>Bacteria</taxon>
        <taxon>Bacillati</taxon>
        <taxon>Bacillota</taxon>
        <taxon>Bacilli</taxon>
        <taxon>Bacillales</taxon>
        <taxon>Paenibacillaceae</taxon>
        <taxon>Brevibacillus</taxon>
    </lineage>
</organism>
<feature type="chain" id="PRO_5018141899" evidence="1">
    <location>
        <begin position="38"/>
        <end position="84"/>
    </location>
</feature>
<dbReference type="Proteomes" id="UP000282028">
    <property type="component" value="Unassembled WGS sequence"/>
</dbReference>
<feature type="signal peptide" evidence="1">
    <location>
        <begin position="1"/>
        <end position="37"/>
    </location>
</feature>